<name>A0A811QJI4_9POAL</name>
<dbReference type="GO" id="GO:0016788">
    <property type="term" value="F:hydrolase activity, acting on ester bonds"/>
    <property type="evidence" value="ECO:0007669"/>
    <property type="project" value="InterPro"/>
</dbReference>
<comment type="similarity">
    <text evidence="1">Belongs to the 'GDSL' lipolytic enzyme family.</text>
</comment>
<dbReference type="OrthoDB" id="1600564at2759"/>
<reference evidence="5" key="1">
    <citation type="submission" date="2020-10" db="EMBL/GenBank/DDBJ databases">
        <authorList>
            <person name="Han B."/>
            <person name="Lu T."/>
            <person name="Zhao Q."/>
            <person name="Huang X."/>
            <person name="Zhao Y."/>
        </authorList>
    </citation>
    <scope>NUCLEOTIDE SEQUENCE</scope>
</reference>
<evidence type="ECO:0000256" key="4">
    <source>
        <dbReference type="SAM" id="SignalP"/>
    </source>
</evidence>
<evidence type="ECO:0000256" key="1">
    <source>
        <dbReference type="ARBA" id="ARBA00008668"/>
    </source>
</evidence>
<feature type="signal peptide" evidence="4">
    <location>
        <begin position="1"/>
        <end position="19"/>
    </location>
</feature>
<organism evidence="5 6">
    <name type="scientific">Miscanthus lutarioriparius</name>
    <dbReference type="NCBI Taxonomy" id="422564"/>
    <lineage>
        <taxon>Eukaryota</taxon>
        <taxon>Viridiplantae</taxon>
        <taxon>Streptophyta</taxon>
        <taxon>Embryophyta</taxon>
        <taxon>Tracheophyta</taxon>
        <taxon>Spermatophyta</taxon>
        <taxon>Magnoliopsida</taxon>
        <taxon>Liliopsida</taxon>
        <taxon>Poales</taxon>
        <taxon>Poaceae</taxon>
        <taxon>PACMAD clade</taxon>
        <taxon>Panicoideae</taxon>
        <taxon>Andropogonodae</taxon>
        <taxon>Andropogoneae</taxon>
        <taxon>Saccharinae</taxon>
        <taxon>Miscanthus</taxon>
    </lineage>
</organism>
<dbReference type="InterPro" id="IPR051058">
    <property type="entry name" value="GDSL_Est/Lipase"/>
</dbReference>
<keyword evidence="6" id="KW-1185">Reference proteome</keyword>
<dbReference type="InterPro" id="IPR036514">
    <property type="entry name" value="SGNH_hydro_sf"/>
</dbReference>
<evidence type="ECO:0000313" key="6">
    <source>
        <dbReference type="Proteomes" id="UP000604825"/>
    </source>
</evidence>
<evidence type="ECO:0000256" key="2">
    <source>
        <dbReference type="ARBA" id="ARBA00022801"/>
    </source>
</evidence>
<dbReference type="PANTHER" id="PTHR45648">
    <property type="entry name" value="GDSL LIPASE/ACYLHYDROLASE FAMILY PROTEIN (AFU_ORTHOLOGUE AFUA_4G14700)"/>
    <property type="match status" value="1"/>
</dbReference>
<accession>A0A811QJI4</accession>
<comment type="caution">
    <text evidence="5">The sequence shown here is derived from an EMBL/GenBank/DDBJ whole genome shotgun (WGS) entry which is preliminary data.</text>
</comment>
<dbReference type="Proteomes" id="UP000604825">
    <property type="component" value="Unassembled WGS sequence"/>
</dbReference>
<gene>
    <name evidence="5" type="ORF">NCGR_LOCUS42002</name>
</gene>
<dbReference type="EMBL" id="CAJGYO010000010">
    <property type="protein sequence ID" value="CAD6258531.1"/>
    <property type="molecule type" value="Genomic_DNA"/>
</dbReference>
<dbReference type="PANTHER" id="PTHR45648:SF7">
    <property type="entry name" value="OS12G0126100 PROTEIN"/>
    <property type="match status" value="1"/>
</dbReference>
<feature type="chain" id="PRO_5032620686" description="GDSL esterase/lipase" evidence="4">
    <location>
        <begin position="20"/>
        <end position="390"/>
    </location>
</feature>
<keyword evidence="3" id="KW-0442">Lipid degradation</keyword>
<dbReference type="GO" id="GO:0016042">
    <property type="term" value="P:lipid catabolic process"/>
    <property type="evidence" value="ECO:0007669"/>
    <property type="project" value="UniProtKB-KW"/>
</dbReference>
<sequence length="390" mass="40400">MALLLLLFVLLRFTTGAGAGAEPPRSPATALFVLGDSTVGCAATASSILPLNLTTTAALPSSLSGGPCLFFPAARRRIPDLLAARMGLPSPPPISALNGTASEAARGVNFGGGGGQLFYYGGGERGSPFSSVFRMGAVGQQVRLASETLQLLQLEAAAPGEWESSAVFVLSFGADAYARLLARGPAEADAAAPKHGRRGFARLLADRVARAVSELYEAGVRRVAVMGVPPLGCAPRVMWERIPTRDGGCVEEANGLIEAYNAKLAARLDDLRPQLAGADIVFCDVYKGMMEIISNPSTYGLEETMEACCGLGPLRATVGCVSKEMACATPERHVWWDLYSPTEAADALVANWSWTSSSDSGAAGAAGATSICGPISLQQLAGRSPPPAEV</sequence>
<dbReference type="Gene3D" id="3.40.50.1110">
    <property type="entry name" value="SGNH hydrolase"/>
    <property type="match status" value="1"/>
</dbReference>
<evidence type="ECO:0008006" key="7">
    <source>
        <dbReference type="Google" id="ProtNLM"/>
    </source>
</evidence>
<keyword evidence="2" id="KW-0378">Hydrolase</keyword>
<keyword evidence="3" id="KW-0443">Lipid metabolism</keyword>
<keyword evidence="4" id="KW-0732">Signal</keyword>
<protein>
    <recommendedName>
        <fullName evidence="7">GDSL esterase/lipase</fullName>
    </recommendedName>
</protein>
<evidence type="ECO:0000313" key="5">
    <source>
        <dbReference type="EMBL" id="CAD6258531.1"/>
    </source>
</evidence>
<evidence type="ECO:0000256" key="3">
    <source>
        <dbReference type="ARBA" id="ARBA00022963"/>
    </source>
</evidence>
<dbReference type="Pfam" id="PF00657">
    <property type="entry name" value="Lipase_GDSL"/>
    <property type="match status" value="1"/>
</dbReference>
<proteinExistence type="inferred from homology"/>
<dbReference type="AlphaFoldDB" id="A0A811QJI4"/>
<dbReference type="InterPro" id="IPR001087">
    <property type="entry name" value="GDSL"/>
</dbReference>